<dbReference type="SUPFAM" id="SSF55753">
    <property type="entry name" value="Actin depolymerizing proteins"/>
    <property type="match status" value="1"/>
</dbReference>
<dbReference type="InterPro" id="IPR013176">
    <property type="entry name" value="Ccz1"/>
</dbReference>
<dbReference type="EMBL" id="OA883355">
    <property type="protein sequence ID" value="CAD7278690.1"/>
    <property type="molecule type" value="Genomic_DNA"/>
</dbReference>
<dbReference type="GO" id="GO:0035658">
    <property type="term" value="C:Mon1-Ccz1 complex"/>
    <property type="evidence" value="ECO:0007669"/>
    <property type="project" value="InterPro"/>
</dbReference>
<dbReference type="GO" id="GO:0016192">
    <property type="term" value="P:vesicle-mediated transport"/>
    <property type="evidence" value="ECO:0007669"/>
    <property type="project" value="InterPro"/>
</dbReference>
<keyword evidence="3" id="KW-1185">Reference proteome</keyword>
<evidence type="ECO:0000259" key="1">
    <source>
        <dbReference type="Pfam" id="PF19033"/>
    </source>
</evidence>
<evidence type="ECO:0000313" key="2">
    <source>
        <dbReference type="EMBL" id="CAD7278690.1"/>
    </source>
</evidence>
<dbReference type="PANTHER" id="PTHR13056:SF0">
    <property type="entry name" value="VACUOLAR FUSION PROTEIN CCZ1 HOMOLOG-RELATED"/>
    <property type="match status" value="1"/>
</dbReference>
<protein>
    <recommendedName>
        <fullName evidence="1">CCZ1/INTU/HPS4 third Longin domain-containing protein</fullName>
    </recommendedName>
</protein>
<dbReference type="EMBL" id="CAJPEX010001318">
    <property type="protein sequence ID" value="CAG0918842.1"/>
    <property type="molecule type" value="Genomic_DNA"/>
</dbReference>
<name>A0A7R9BQQ1_9CRUS</name>
<organism evidence="2">
    <name type="scientific">Notodromas monacha</name>
    <dbReference type="NCBI Taxonomy" id="399045"/>
    <lineage>
        <taxon>Eukaryota</taxon>
        <taxon>Metazoa</taxon>
        <taxon>Ecdysozoa</taxon>
        <taxon>Arthropoda</taxon>
        <taxon>Crustacea</taxon>
        <taxon>Oligostraca</taxon>
        <taxon>Ostracoda</taxon>
        <taxon>Podocopa</taxon>
        <taxon>Podocopida</taxon>
        <taxon>Cypridocopina</taxon>
        <taxon>Cypridoidea</taxon>
        <taxon>Cyprididae</taxon>
        <taxon>Notodromas</taxon>
    </lineage>
</organism>
<sequence length="126" mass="14559">MMKLRQMHLFVTGSPPTEVLKFFPQLHQDLHYFGPNAEMSVKLHNDYWVVAKKADQREVYIVMSQRNMTLLETSDELNRLFASQFSNIFLLTFASLTSTLHARVYVWHGKNAASAKQSKAKARKKA</sequence>
<accession>A0A7R9BQQ1</accession>
<dbReference type="Pfam" id="PF19033">
    <property type="entry name" value="Intu_longin_3"/>
    <property type="match status" value="1"/>
</dbReference>
<proteinExistence type="predicted"/>
<dbReference type="Proteomes" id="UP000678499">
    <property type="component" value="Unassembled WGS sequence"/>
</dbReference>
<dbReference type="OrthoDB" id="240546at2759"/>
<dbReference type="InterPro" id="IPR043989">
    <property type="entry name" value="CCZ1/INTU/HSP4_longin_3"/>
</dbReference>
<gene>
    <name evidence="2" type="ORF">NMOB1V02_LOCUS6388</name>
</gene>
<feature type="non-terminal residue" evidence="2">
    <location>
        <position position="1"/>
    </location>
</feature>
<feature type="domain" description="CCZ1/INTU/HPS4 third Longin" evidence="1">
    <location>
        <begin position="10"/>
        <end position="79"/>
    </location>
</feature>
<dbReference type="PANTHER" id="PTHR13056">
    <property type="entry name" value="VACUOLAR FUSION PROTEIN CCZ1 HOMOLOG-RELATED"/>
    <property type="match status" value="1"/>
</dbReference>
<evidence type="ECO:0000313" key="3">
    <source>
        <dbReference type="Proteomes" id="UP000678499"/>
    </source>
</evidence>
<reference evidence="2" key="1">
    <citation type="submission" date="2020-11" db="EMBL/GenBank/DDBJ databases">
        <authorList>
            <person name="Tran Van P."/>
        </authorList>
    </citation>
    <scope>NUCLEOTIDE SEQUENCE</scope>
</reference>
<dbReference type="AlphaFoldDB" id="A0A7R9BQQ1"/>